<accession>A0A4U5PDW8</accession>
<sequence>MYGVLHTVNHRQSVVKNQKRQSQAGYNCCQIRKDKDKTGQGWQLDVHLTQVVFQWERYDENAVQSQQKSTCVHEIVGQDSGDNKTTVQIDLF</sequence>
<evidence type="ECO:0000313" key="1">
    <source>
        <dbReference type="EMBL" id="TKR94463.1"/>
    </source>
</evidence>
<dbReference type="Proteomes" id="UP000298663">
    <property type="component" value="Unassembled WGS sequence"/>
</dbReference>
<organism evidence="1 2">
    <name type="scientific">Steinernema carpocapsae</name>
    <name type="common">Entomopathogenic nematode</name>
    <dbReference type="NCBI Taxonomy" id="34508"/>
    <lineage>
        <taxon>Eukaryota</taxon>
        <taxon>Metazoa</taxon>
        <taxon>Ecdysozoa</taxon>
        <taxon>Nematoda</taxon>
        <taxon>Chromadorea</taxon>
        <taxon>Rhabditida</taxon>
        <taxon>Tylenchina</taxon>
        <taxon>Panagrolaimomorpha</taxon>
        <taxon>Strongyloidoidea</taxon>
        <taxon>Steinernematidae</taxon>
        <taxon>Steinernema</taxon>
    </lineage>
</organism>
<protein>
    <submittedName>
        <fullName evidence="1">Uncharacterized protein</fullName>
    </submittedName>
</protein>
<name>A0A4U5PDW8_STECR</name>
<gene>
    <name evidence="1" type="ORF">L596_008739</name>
</gene>
<evidence type="ECO:0000313" key="2">
    <source>
        <dbReference type="Proteomes" id="UP000298663"/>
    </source>
</evidence>
<dbReference type="AlphaFoldDB" id="A0A4U5PDW8"/>
<comment type="caution">
    <text evidence="1">The sequence shown here is derived from an EMBL/GenBank/DDBJ whole genome shotgun (WGS) entry which is preliminary data.</text>
</comment>
<keyword evidence="2" id="KW-1185">Reference proteome</keyword>
<dbReference type="EMBL" id="AZBU02000002">
    <property type="protein sequence ID" value="TKR94463.1"/>
    <property type="molecule type" value="Genomic_DNA"/>
</dbReference>
<reference evidence="1 2" key="2">
    <citation type="journal article" date="2019" name="G3 (Bethesda)">
        <title>Hybrid Assembly of the Genome of the Entomopathogenic Nematode Steinernema carpocapsae Identifies the X-Chromosome.</title>
        <authorList>
            <person name="Serra L."/>
            <person name="Macchietto M."/>
            <person name="Macias-Munoz A."/>
            <person name="McGill C.J."/>
            <person name="Rodriguez I.M."/>
            <person name="Rodriguez B."/>
            <person name="Murad R."/>
            <person name="Mortazavi A."/>
        </authorList>
    </citation>
    <scope>NUCLEOTIDE SEQUENCE [LARGE SCALE GENOMIC DNA]</scope>
    <source>
        <strain evidence="1 2">ALL</strain>
    </source>
</reference>
<reference evidence="1 2" key="1">
    <citation type="journal article" date="2015" name="Genome Biol.">
        <title>Comparative genomics of Steinernema reveals deeply conserved gene regulatory networks.</title>
        <authorList>
            <person name="Dillman A.R."/>
            <person name="Macchietto M."/>
            <person name="Porter C.F."/>
            <person name="Rogers A."/>
            <person name="Williams B."/>
            <person name="Antoshechkin I."/>
            <person name="Lee M.M."/>
            <person name="Goodwin Z."/>
            <person name="Lu X."/>
            <person name="Lewis E.E."/>
            <person name="Goodrich-Blair H."/>
            <person name="Stock S.P."/>
            <person name="Adams B.J."/>
            <person name="Sternberg P.W."/>
            <person name="Mortazavi A."/>
        </authorList>
    </citation>
    <scope>NUCLEOTIDE SEQUENCE [LARGE SCALE GENOMIC DNA]</scope>
    <source>
        <strain evidence="1 2">ALL</strain>
    </source>
</reference>
<proteinExistence type="predicted"/>